<feature type="region of interest" description="Disordered" evidence="2">
    <location>
        <begin position="1452"/>
        <end position="1472"/>
    </location>
</feature>
<keyword evidence="1" id="KW-1015">Disulfide bond</keyword>
<feature type="domain" description="Sushi" evidence="4">
    <location>
        <begin position="1277"/>
        <end position="1345"/>
    </location>
</feature>
<gene>
    <name evidence="5" type="ORF">SCF082_LOCUS32037</name>
</gene>
<evidence type="ECO:0000259" key="4">
    <source>
        <dbReference type="PROSITE" id="PS50923"/>
    </source>
</evidence>
<keyword evidence="6" id="KW-1185">Reference proteome</keyword>
<feature type="compositionally biased region" description="Low complexity" evidence="2">
    <location>
        <begin position="1452"/>
        <end position="1467"/>
    </location>
</feature>
<dbReference type="SUPFAM" id="SSF82895">
    <property type="entry name" value="TSP-1 type 1 repeat"/>
    <property type="match status" value="2"/>
</dbReference>
<feature type="compositionally biased region" description="Acidic residues" evidence="2">
    <location>
        <begin position="1714"/>
        <end position="1733"/>
    </location>
</feature>
<organism evidence="5 6">
    <name type="scientific">Durusdinium trenchii</name>
    <dbReference type="NCBI Taxonomy" id="1381693"/>
    <lineage>
        <taxon>Eukaryota</taxon>
        <taxon>Sar</taxon>
        <taxon>Alveolata</taxon>
        <taxon>Dinophyceae</taxon>
        <taxon>Suessiales</taxon>
        <taxon>Symbiodiniaceae</taxon>
        <taxon>Durusdinium</taxon>
    </lineage>
</organism>
<reference evidence="5 6" key="1">
    <citation type="submission" date="2024-02" db="EMBL/GenBank/DDBJ databases">
        <authorList>
            <person name="Chen Y."/>
            <person name="Shah S."/>
            <person name="Dougan E. K."/>
            <person name="Thang M."/>
            <person name="Chan C."/>
        </authorList>
    </citation>
    <scope>NUCLEOTIDE SEQUENCE [LARGE SCALE GENOMIC DNA]</scope>
</reference>
<dbReference type="Pfam" id="PF19030">
    <property type="entry name" value="TSP1_ADAMTS"/>
    <property type="match status" value="1"/>
</dbReference>
<evidence type="ECO:0000313" key="5">
    <source>
        <dbReference type="EMBL" id="CAK9061027.1"/>
    </source>
</evidence>
<evidence type="ECO:0000256" key="3">
    <source>
        <dbReference type="SAM" id="SignalP"/>
    </source>
</evidence>
<accession>A0ABP0ND71</accession>
<feature type="region of interest" description="Disordered" evidence="2">
    <location>
        <begin position="1714"/>
        <end position="1741"/>
    </location>
</feature>
<keyword evidence="3" id="KW-0732">Signal</keyword>
<dbReference type="InterPro" id="IPR036383">
    <property type="entry name" value="TSP1_rpt_sf"/>
</dbReference>
<dbReference type="InterPro" id="IPR000436">
    <property type="entry name" value="Sushi_SCR_CCP_dom"/>
</dbReference>
<proteinExistence type="predicted"/>
<evidence type="ECO:0000256" key="1">
    <source>
        <dbReference type="ARBA" id="ARBA00023157"/>
    </source>
</evidence>
<dbReference type="SMART" id="SM00032">
    <property type="entry name" value="CCP"/>
    <property type="match status" value="5"/>
</dbReference>
<comment type="caution">
    <text evidence="5">The sequence shown here is derived from an EMBL/GenBank/DDBJ whole genome shotgun (WGS) entry which is preliminary data.</text>
</comment>
<dbReference type="InterPro" id="IPR000884">
    <property type="entry name" value="TSP1_rpt"/>
</dbReference>
<dbReference type="Gene3D" id="2.20.100.10">
    <property type="entry name" value="Thrombospondin type-1 (TSP1) repeat"/>
    <property type="match status" value="2"/>
</dbReference>
<name>A0ABP0ND71_9DINO</name>
<dbReference type="PROSITE" id="PS50923">
    <property type="entry name" value="SUSHI"/>
    <property type="match status" value="1"/>
</dbReference>
<dbReference type="EMBL" id="CAXAMM010027557">
    <property type="protein sequence ID" value="CAK9061027.1"/>
    <property type="molecule type" value="Genomic_DNA"/>
</dbReference>
<feature type="signal peptide" evidence="3">
    <location>
        <begin position="1"/>
        <end position="27"/>
    </location>
</feature>
<evidence type="ECO:0000256" key="2">
    <source>
        <dbReference type="SAM" id="MobiDB-lite"/>
    </source>
</evidence>
<evidence type="ECO:0000313" key="6">
    <source>
        <dbReference type="Proteomes" id="UP001642464"/>
    </source>
</evidence>
<sequence length="1938" mass="208864">MSVVRAWRASSMVGLALSLVAQGSTDSNHLFLWKEGEERYETLVAVIGHHGSCQPMCSEKRTVVVPPNVFYKVKVEVAQVDMHSKDEQVEVKVGGQQVLCSPKVASDYNCSLVECSQLNFGRVVNSELRIEVEARKTRDTCKCSVDPKGDVDCYSQLLSGLDPTYGALVRVIFEPQVRAEWRTGSWSTCNQFDCAGPPTRVATRTVQCRIFDPDDVGDGGSRCTAPAPEASRACTEAPECVPPPRCHGCFSVAHLGDVGLNWSAIVMQAGSQVVVAGHGQPLQFELLSGLAHVSCSAAFFTLPQDLAAATACVSLEICGQRGHYLSRPGPGTEFHAFDDLILSERDSSSAQFRMQATFHLRRVATAGYVLADPYTGQTSPSFVLAPQLPSYVGSPVMGPANETCSLGSPSSLMPPTELCHASERHMTCPDLTDGVFGRCCAPDDCPAGATAPDCEEKPGLALLTQGRCEDVHCSPIEERDECLKAAAALGFSQDVTLQLRLSRRLPSFCSWEFTTADNGSPALWLNKFITSGEASAANPQLCRCGQARPLRRYQWHVGEWSLCSRSCGKQKRYRQVSCHELVGIATTDPDDLGEGFEVVPSIKCREAELEEPSASEHCSTPECWTAEQYTRCAGKDRFLEASELEGSGASLVTNGNGTGPAHCVTMNASSVAAESSAVPSTPSPLSDLAAAAELCRRICGQLGGCVGFTFFDHVFGDPNVVQCCFLRLATRWQPNFRRATCHLARGAQTRSGCFCQVGWEIADGGGSMFCGAQRRGCCTTPDNGARSWCPTTSPSCGTQLRNQQHSDFCDPTGVAAVSEYTCRTHPGIKGRQCASARGISECNQIATVLGLPDTTPQLTLAMDMPSGCVWQRATSQLWLNQLVDAVNGSDSQKVNMIASEDMSELCSCPRAEEFYWEVEEWRPCYRITSANCQGAKQRTRAVYCVRADAGTGERPQVVQDSLCSERRPDTVEACSDCDRQVIAAVAEFNMPAPVPSLEESQFAKWCQSNLAIAANLEDAGRISVGHLDCCERATLRVEIRLSDGPPGAQRAADAADELIQLSRSAADRAEVNWIDDFESFIQFFSFQILGSYSWDSDSWSHCSEVCGGGSQTREVWCSWTNYETELTAVADLHCDAASRPEDQRSCASRPCKSCDAFEAGPQYVVSGGDQEMSRHEDTVYVTCAAGYGTVDDIRLVESECQDGEWTPLAVSCGRSCPEFVAASWKYEVHGSGDQHGSTRQVTCKRSETSPNSVEAPVSASVICQDGAWTSPSLVCTGDCLTPELSSAYAVTQFNGTSGDNIVQRGSVWHISCAPGFAAPGDQASVKLECERGSWSGLENIPDCKADCPRYKLSEGYEIVGDEDAQNVVSFTQSKVDGIADRSLLNITGVNHGISIGIRCVDGYGRVPGAVERVECNDGQWSSLSLFCAKDCRPFNTSSFEFSRFRVIMDMSRSGDPSSEGSSTTPDSPHGSKIIIGCKLDAGSDKEKKRGEVTCDNGRWIFSELRCFRDCAAYVPGRQYSALIPGALASQRNRSVPHGTQLLATCAQGFSALPTIGPNGGSSGSSRRITPSDLIAESECVDGTWTNITLQCFEDCPSWPMRQHMVRDSGGGLRVGSLLRLACGEKPDISIRCGIRGIWELYTEGKVGPRLTAEAFSKMCPSSFANTREAVMNMTFWAKLSDDERAMFMILALGCFGSLCGLACTYFLSPYVPDEPDGEGEGEADAESAEGEVEDPSHPGLRRFNLLTGEVERSTSRSTRGRGKRSLANGLARIVRTNASRLAGYLQDASPQPTGCANCDKAATHVCFPCSHLCLCVTCADDLLRSTGRAFQELGPAREVREERIDSHRGSLSMDEQPCCPLCGQFVFCVIDAKPAKVFDVPGPLDMAVTAASAAAHSLRRTAVSAAQGAASVASRHVGVSPTMVGRSRESDFTVSTGS</sequence>
<protein>
    <submittedName>
        <fullName evidence="5">Papilin</fullName>
    </submittedName>
</protein>
<feature type="chain" id="PRO_5045312175" evidence="3">
    <location>
        <begin position="28"/>
        <end position="1938"/>
    </location>
</feature>
<dbReference type="Proteomes" id="UP001642464">
    <property type="component" value="Unassembled WGS sequence"/>
</dbReference>
<dbReference type="Gene3D" id="2.10.70.10">
    <property type="entry name" value="Complement Module, domain 1"/>
    <property type="match status" value="1"/>
</dbReference>
<dbReference type="PROSITE" id="PS50092">
    <property type="entry name" value="TSP1"/>
    <property type="match status" value="3"/>
</dbReference>